<proteinExistence type="predicted"/>
<dbReference type="OrthoDB" id="428854at2759"/>
<dbReference type="GO" id="GO:0061733">
    <property type="term" value="F:protein-lysine-acetyltransferase activity"/>
    <property type="evidence" value="ECO:0007669"/>
    <property type="project" value="TreeGrafter"/>
</dbReference>
<keyword evidence="3" id="KW-0808">Transferase</keyword>
<dbReference type="GO" id="GO:0000785">
    <property type="term" value="C:chromatin"/>
    <property type="evidence" value="ECO:0007669"/>
    <property type="project" value="TreeGrafter"/>
</dbReference>
<keyword evidence="4" id="KW-1185">Reference proteome</keyword>
<evidence type="ECO:0000259" key="2">
    <source>
        <dbReference type="Pfam" id="PF13880"/>
    </source>
</evidence>
<accession>A0A5C5FS90</accession>
<dbReference type="STRING" id="5288.A0A5C5FS90"/>
<name>A0A5C5FS90_9BASI</name>
<dbReference type="GO" id="GO:0005634">
    <property type="term" value="C:nucleus"/>
    <property type="evidence" value="ECO:0007669"/>
    <property type="project" value="TreeGrafter"/>
</dbReference>
<dbReference type="InterPro" id="IPR028009">
    <property type="entry name" value="ESCO_Acetyltransf_dom"/>
</dbReference>
<feature type="compositionally biased region" description="Low complexity" evidence="1">
    <location>
        <begin position="16"/>
        <end position="46"/>
    </location>
</feature>
<evidence type="ECO:0000313" key="3">
    <source>
        <dbReference type="EMBL" id="TNY19738.1"/>
    </source>
</evidence>
<dbReference type="AlphaFoldDB" id="A0A5C5FS90"/>
<feature type="domain" description="N-acetyltransferase ESCO acetyl-transferase" evidence="2">
    <location>
        <begin position="386"/>
        <end position="457"/>
    </location>
</feature>
<dbReference type="GO" id="GO:0007064">
    <property type="term" value="P:mitotic sister chromatid cohesion"/>
    <property type="evidence" value="ECO:0007669"/>
    <property type="project" value="TreeGrafter"/>
</dbReference>
<feature type="region of interest" description="Disordered" evidence="1">
    <location>
        <begin position="1"/>
        <end position="203"/>
    </location>
</feature>
<protein>
    <submittedName>
        <fullName evidence="3">ESCO1/2 acetyl-transferase-domain-containing protein</fullName>
    </submittedName>
</protein>
<feature type="compositionally biased region" description="Low complexity" evidence="1">
    <location>
        <begin position="156"/>
        <end position="196"/>
    </location>
</feature>
<reference evidence="3 4" key="1">
    <citation type="submission" date="2019-03" db="EMBL/GenBank/DDBJ databases">
        <title>Rhodosporidium diobovatum UCD-FST 08-225 genome sequencing, assembly, and annotation.</title>
        <authorList>
            <person name="Fakankun I.U."/>
            <person name="Fristensky B."/>
            <person name="Levin D.B."/>
        </authorList>
    </citation>
    <scope>NUCLEOTIDE SEQUENCE [LARGE SCALE GENOMIC DNA]</scope>
    <source>
        <strain evidence="3 4">UCD-FST 08-225</strain>
    </source>
</reference>
<dbReference type="EMBL" id="SOZI01000086">
    <property type="protein sequence ID" value="TNY19738.1"/>
    <property type="molecule type" value="Genomic_DNA"/>
</dbReference>
<sequence>MSASRPAVKRQYGARKSATCTPSAAAASPSKSRRTLSSAPASSPPRSRLHQPAAPSSDWSDAVKETFSSPAPVRVEMTSGASSSLEGRSTPPTTQEDEPTSSSGAGRRVLRERKTPTKPPSAPKGDLRSFFQRTSPRKRRRVSCPFAEESDEEQGSEAMARTSSSGSSASSASASSTSTRTSLSSVSSSSSSSSSRASHKHPPKLEQLYLDPFRSAGHATLSCATCALSYARTPEDLAFHARHHKKVVGGCDWVAGDEARGVTVLDDAADWGDKAGGKVLMVDYPSTDATLRRKLKDVLETIDTELSSTALTPEQLALSKVFLFVTPQRKVIAAAVVQRISTAFQIVVEEGKPGKQVKEVEAKASKDLLRFGEDEGAIFCSPTPLPTLLGIQRIWTSTSSRRHGLASLLLDFAAGRYVYGSPIPRERRAADFAFSQPTGKGQKLARAWTGTKGFKVFVD</sequence>
<dbReference type="PANTHER" id="PTHR45884:SF2">
    <property type="entry name" value="N-ACETYLTRANSFERASE ECO"/>
    <property type="match status" value="1"/>
</dbReference>
<dbReference type="PANTHER" id="PTHR45884">
    <property type="entry name" value="N-ACETYLTRANSFERASE ECO"/>
    <property type="match status" value="1"/>
</dbReference>
<organism evidence="3 4">
    <name type="scientific">Rhodotorula diobovata</name>
    <dbReference type="NCBI Taxonomy" id="5288"/>
    <lineage>
        <taxon>Eukaryota</taxon>
        <taxon>Fungi</taxon>
        <taxon>Dikarya</taxon>
        <taxon>Basidiomycota</taxon>
        <taxon>Pucciniomycotina</taxon>
        <taxon>Microbotryomycetes</taxon>
        <taxon>Sporidiobolales</taxon>
        <taxon>Sporidiobolaceae</taxon>
        <taxon>Rhodotorula</taxon>
    </lineage>
</organism>
<dbReference type="Pfam" id="PF13880">
    <property type="entry name" value="Acetyltransf_13"/>
    <property type="match status" value="1"/>
</dbReference>
<gene>
    <name evidence="3" type="ORF">DMC30DRAFT_399572</name>
</gene>
<dbReference type="Proteomes" id="UP000311382">
    <property type="component" value="Unassembled WGS sequence"/>
</dbReference>
<evidence type="ECO:0000256" key="1">
    <source>
        <dbReference type="SAM" id="MobiDB-lite"/>
    </source>
</evidence>
<evidence type="ECO:0000313" key="4">
    <source>
        <dbReference type="Proteomes" id="UP000311382"/>
    </source>
</evidence>
<feature type="compositionally biased region" description="Polar residues" evidence="1">
    <location>
        <begin position="79"/>
        <end position="104"/>
    </location>
</feature>
<comment type="caution">
    <text evidence="3">The sequence shown here is derived from an EMBL/GenBank/DDBJ whole genome shotgun (WGS) entry which is preliminary data.</text>
</comment>